<keyword evidence="2 3" id="KW-0802">TPR repeat</keyword>
<evidence type="ECO:0008006" key="6">
    <source>
        <dbReference type="Google" id="ProtNLM"/>
    </source>
</evidence>
<dbReference type="InterPro" id="IPR011990">
    <property type="entry name" value="TPR-like_helical_dom_sf"/>
</dbReference>
<dbReference type="EMBL" id="PDKO01000006">
    <property type="protein sequence ID" value="RXJ62819.1"/>
    <property type="molecule type" value="Genomic_DNA"/>
</dbReference>
<proteinExistence type="predicted"/>
<keyword evidence="1" id="KW-0677">Repeat</keyword>
<sequence length="676" mass="80639">MHKLIQWFNVDYKKAFLSLILISSSLSFSFSKDDVIDSQPEILFKYDKLKESQEKFKLQVDFNKAILLLEKEEYKKAIKLFKKTSEILKIPSFLNIGIAYYKENQIENAILYLNNIYEYKEAAFSDTYSYISACFYLYQIKKDRKYLETIIDVTKKYKDLTEHSKRLLADTFVILKDYERALKILNSMQFPMELKKAMLYLKLKDYKNAEQHLIKVKNTTLNQEKKNLVLWLMVFRDLKSNELAKLKEHIDEIREVKEYFKSNLDYPLEIFFNKHKYTTKEYLASITKFNKERKIDFIFYFAPFIFSDYNEVMYDISKGFIFKDKQNVQSLEQMVKYNAKFIDIIKDDPIIRVNKLKSYIKEDSNSYVYYNLGLCYAQINDFHNAYKNFTKAYKLNPGNKLYAVMTIIAANRVNIKIKDLEYIEQNIKSKDGMYKYFGQIVYKVFINDKFKVEFDPLNYNKTIFYRAINYLVDMENNKVTINNPLFVEHYKDPLVYLMKLAFRREGENDYTYFARLQDNTPLKINNNFLEGPLVITKYYIDLLKAIGLFYKADLNLEGEKTPSYLRIKALRELHNSNPKETLKILNQLQQKYKLEDKYTMYLIVAALLEEKRYNDASLQISLIKAILNDNSADFLTGVQLIQELKLSSISQYMREPYTDDLIDFRLKNFDELLESL</sequence>
<dbReference type="SUPFAM" id="SSF48452">
    <property type="entry name" value="TPR-like"/>
    <property type="match status" value="2"/>
</dbReference>
<dbReference type="OrthoDB" id="5346105at2"/>
<comment type="caution">
    <text evidence="4">The sequence shown here is derived from an EMBL/GenBank/DDBJ whole genome shotgun (WGS) entry which is preliminary data.</text>
</comment>
<dbReference type="PROSITE" id="PS50005">
    <property type="entry name" value="TPR"/>
    <property type="match status" value="1"/>
</dbReference>
<dbReference type="RefSeq" id="WP_129082096.1">
    <property type="nucleotide sequence ID" value="NZ_CP041070.1"/>
</dbReference>
<evidence type="ECO:0000256" key="2">
    <source>
        <dbReference type="ARBA" id="ARBA00022803"/>
    </source>
</evidence>
<name>A0A4Q0Y2E3_9BACT</name>
<dbReference type="Gene3D" id="1.25.40.10">
    <property type="entry name" value="Tetratricopeptide repeat domain"/>
    <property type="match status" value="2"/>
</dbReference>
<evidence type="ECO:0000256" key="3">
    <source>
        <dbReference type="PROSITE-ProRule" id="PRU00339"/>
    </source>
</evidence>
<reference evidence="4 5" key="1">
    <citation type="submission" date="2017-10" db="EMBL/GenBank/DDBJ databases">
        <title>Genomics of the genus Arcobacter.</title>
        <authorList>
            <person name="Perez-Cataluna A."/>
            <person name="Figueras M.J."/>
        </authorList>
    </citation>
    <scope>NUCLEOTIDE SEQUENCE [LARGE SCALE GENOMIC DNA]</scope>
    <source>
        <strain evidence="4 5">DSM 24636</strain>
    </source>
</reference>
<protein>
    <recommendedName>
        <fullName evidence="6">Tetratricopeptide repeat protein</fullName>
    </recommendedName>
</protein>
<evidence type="ECO:0000256" key="1">
    <source>
        <dbReference type="ARBA" id="ARBA00022737"/>
    </source>
</evidence>
<dbReference type="Pfam" id="PF07719">
    <property type="entry name" value="TPR_2"/>
    <property type="match status" value="1"/>
</dbReference>
<organism evidence="4 5">
    <name type="scientific">Halarcobacter anaerophilus</name>
    <dbReference type="NCBI Taxonomy" id="877500"/>
    <lineage>
        <taxon>Bacteria</taxon>
        <taxon>Pseudomonadati</taxon>
        <taxon>Campylobacterota</taxon>
        <taxon>Epsilonproteobacteria</taxon>
        <taxon>Campylobacterales</taxon>
        <taxon>Arcobacteraceae</taxon>
        <taxon>Halarcobacter</taxon>
    </lineage>
</organism>
<accession>A0A4Q0Y2E3</accession>
<gene>
    <name evidence="4" type="ORF">CRV06_08265</name>
</gene>
<dbReference type="InterPro" id="IPR019734">
    <property type="entry name" value="TPR_rpt"/>
</dbReference>
<evidence type="ECO:0000313" key="5">
    <source>
        <dbReference type="Proteomes" id="UP000290191"/>
    </source>
</evidence>
<dbReference type="AlphaFoldDB" id="A0A4Q0Y2E3"/>
<feature type="repeat" description="TPR" evidence="3">
    <location>
        <begin position="366"/>
        <end position="399"/>
    </location>
</feature>
<dbReference type="STRING" id="877500.GCA_000935065_01891"/>
<dbReference type="Proteomes" id="UP000290191">
    <property type="component" value="Unassembled WGS sequence"/>
</dbReference>
<keyword evidence="5" id="KW-1185">Reference proteome</keyword>
<dbReference type="PROSITE" id="PS50293">
    <property type="entry name" value="TPR_REGION"/>
    <property type="match status" value="1"/>
</dbReference>
<dbReference type="SMART" id="SM00028">
    <property type="entry name" value="TPR"/>
    <property type="match status" value="3"/>
</dbReference>
<evidence type="ECO:0000313" key="4">
    <source>
        <dbReference type="EMBL" id="RXJ62819.1"/>
    </source>
</evidence>
<dbReference type="InterPro" id="IPR013105">
    <property type="entry name" value="TPR_2"/>
</dbReference>